<feature type="compositionally biased region" description="Polar residues" evidence="4">
    <location>
        <begin position="473"/>
        <end position="497"/>
    </location>
</feature>
<dbReference type="InterPro" id="IPR001452">
    <property type="entry name" value="SH3_domain"/>
</dbReference>
<feature type="domain" description="SH3" evidence="5">
    <location>
        <begin position="5"/>
        <end position="66"/>
    </location>
</feature>
<dbReference type="OrthoDB" id="7752111at2759"/>
<accession>A0A9P0NIA1</accession>
<evidence type="ECO:0000256" key="1">
    <source>
        <dbReference type="ARBA" id="ARBA00022443"/>
    </source>
</evidence>
<dbReference type="PANTHER" id="PTHR14167:SF92">
    <property type="entry name" value="CIN85 AND CD2AP RELATED, ISOFORM J"/>
    <property type="match status" value="1"/>
</dbReference>
<name>A0A9P0NIA1_9DIPT</name>
<dbReference type="GO" id="GO:0016477">
    <property type="term" value="P:cell migration"/>
    <property type="evidence" value="ECO:0007669"/>
    <property type="project" value="TreeGrafter"/>
</dbReference>
<feature type="region of interest" description="Disordered" evidence="4">
    <location>
        <begin position="451"/>
        <end position="497"/>
    </location>
</feature>
<reference evidence="6" key="1">
    <citation type="submission" date="2022-01" db="EMBL/GenBank/DDBJ databases">
        <authorList>
            <person name="King R."/>
        </authorList>
    </citation>
    <scope>NUCLEOTIDE SEQUENCE</scope>
</reference>
<feature type="compositionally biased region" description="Basic and acidic residues" evidence="4">
    <location>
        <begin position="551"/>
        <end position="564"/>
    </location>
</feature>
<evidence type="ECO:0000256" key="2">
    <source>
        <dbReference type="PROSITE-ProRule" id="PRU00192"/>
    </source>
</evidence>
<dbReference type="CDD" id="cd11875">
    <property type="entry name" value="SH3_CD2AP-like_3"/>
    <property type="match status" value="1"/>
</dbReference>
<dbReference type="SUPFAM" id="SSF50044">
    <property type="entry name" value="SH3-domain"/>
    <property type="match status" value="3"/>
</dbReference>
<evidence type="ECO:0000256" key="3">
    <source>
        <dbReference type="SAM" id="Coils"/>
    </source>
</evidence>
<feature type="compositionally biased region" description="Basic residues" evidence="4">
    <location>
        <begin position="461"/>
        <end position="470"/>
    </location>
</feature>
<dbReference type="FunFam" id="2.30.30.40:FF:000072">
    <property type="entry name" value="Unconventional Myosin IB"/>
    <property type="match status" value="1"/>
</dbReference>
<dbReference type="CDD" id="cd11874">
    <property type="entry name" value="SH3_CD2AP-like_2"/>
    <property type="match status" value="1"/>
</dbReference>
<dbReference type="SMART" id="SM00326">
    <property type="entry name" value="SH3"/>
    <property type="match status" value="3"/>
</dbReference>
<keyword evidence="3" id="KW-0175">Coiled coil</keyword>
<dbReference type="PANTHER" id="PTHR14167">
    <property type="entry name" value="SH3 DOMAIN-CONTAINING"/>
    <property type="match status" value="1"/>
</dbReference>
<dbReference type="Gene3D" id="2.30.30.40">
    <property type="entry name" value="SH3 Domains"/>
    <property type="match status" value="3"/>
</dbReference>
<evidence type="ECO:0000313" key="7">
    <source>
        <dbReference type="Proteomes" id="UP001153620"/>
    </source>
</evidence>
<reference evidence="6" key="2">
    <citation type="submission" date="2022-10" db="EMBL/GenBank/DDBJ databases">
        <authorList>
            <consortium name="ENA_rothamsted_submissions"/>
            <consortium name="culmorum"/>
            <person name="King R."/>
        </authorList>
    </citation>
    <scope>NUCLEOTIDE SEQUENCE</scope>
</reference>
<dbReference type="GO" id="GO:0007015">
    <property type="term" value="P:actin filament organization"/>
    <property type="evidence" value="ECO:0007669"/>
    <property type="project" value="TreeGrafter"/>
</dbReference>
<keyword evidence="7" id="KW-1185">Reference proteome</keyword>
<gene>
    <name evidence="6" type="ORF">CHIRRI_LOCUS11479</name>
</gene>
<dbReference type="Proteomes" id="UP001153620">
    <property type="component" value="Chromosome 3"/>
</dbReference>
<dbReference type="AlphaFoldDB" id="A0A9P0NIA1"/>
<evidence type="ECO:0000313" key="6">
    <source>
        <dbReference type="EMBL" id="CAH1729363.1"/>
    </source>
</evidence>
<feature type="region of interest" description="Disordered" evidence="4">
    <location>
        <begin position="406"/>
        <end position="434"/>
    </location>
</feature>
<sequence length="792" mass="86940">MDAKGTGSSAIVEFDYTANELDELSIAKGDLITNIKVQSGGWWYGTVSATGKSGMFPDNFVKLLDPNNDDKVIIRDKASTKNRRCKVIYSYKENKEDELTLAVGDILEIFDEVEEGWMRGKLGNKVGVFPSNFVEVIESTSPINANHKTTINNTIIQNKINNNRSSLTNSREDLGHNQSGDSSIDSVPILPPKPIREQCRVLYAYAPVNEDELKLNEGDIITIVTKDLPDKGWWKGELRGKIGVFPDNFVTSLPSDGSPVKERPPIGTKTILNATSTSIKSSTQSYRKDSFGSKDSLTESNNIISAERNSGIFGNVAAHRRSLETKSIETNHHGIEKPPRKSLIITDANKTPSDIRKSLENLDDKKTTPPPVLTKKPTVPIKKSPSVSTVAGSIFSGLKQKVKSVESKLQHHTSHDGTDGIGTSKIASQVADNSDKGVVGEKLNELDTVERGSYLQDVRQNRAKAPKRRPPTSAGSLSGDSNNNNVMNGSHTESNDSSLTIETVISTSPAQTAQQNEEETVKPKAREWEKHKAPWMEELKANQARKTSPNIEHKSPDNDEKNDLSKSFNSTFAQKKSTQETFEVRASSMEVKSNSFDAFKKDNVVNNNKEIHGTTSINTSVDTNSAKSTTKISITDNSSSVMTTSSTTAVKVEDLTANIRPTSVSLRNRSISPIPRTQPPNHHIIKPSPTNISATHITTNNSSSSLLTSTATVLSSSTVDVNSKVGDLEQRVNKLENLVLTQNATIDELKKLLRDESDKVKTLKNDLEKYAQCFTQDKKAASKIFVNNHFKH</sequence>
<dbReference type="GO" id="GO:0016192">
    <property type="term" value="P:vesicle-mediated transport"/>
    <property type="evidence" value="ECO:0007669"/>
    <property type="project" value="UniProtKB-ARBA"/>
</dbReference>
<feature type="compositionally biased region" description="Low complexity" evidence="4">
    <location>
        <begin position="373"/>
        <end position="383"/>
    </location>
</feature>
<protein>
    <recommendedName>
        <fullName evidence="5">SH3 domain-containing protein</fullName>
    </recommendedName>
</protein>
<feature type="domain" description="SH3" evidence="5">
    <location>
        <begin position="80"/>
        <end position="139"/>
    </location>
</feature>
<feature type="coiled-coil region" evidence="3">
    <location>
        <begin position="732"/>
        <end position="766"/>
    </location>
</feature>
<feature type="region of interest" description="Disordered" evidence="4">
    <location>
        <begin position="540"/>
        <end position="565"/>
    </location>
</feature>
<evidence type="ECO:0000259" key="5">
    <source>
        <dbReference type="PROSITE" id="PS50002"/>
    </source>
</evidence>
<proteinExistence type="predicted"/>
<organism evidence="6 7">
    <name type="scientific">Chironomus riparius</name>
    <dbReference type="NCBI Taxonomy" id="315576"/>
    <lineage>
        <taxon>Eukaryota</taxon>
        <taxon>Metazoa</taxon>
        <taxon>Ecdysozoa</taxon>
        <taxon>Arthropoda</taxon>
        <taxon>Hexapoda</taxon>
        <taxon>Insecta</taxon>
        <taxon>Pterygota</taxon>
        <taxon>Neoptera</taxon>
        <taxon>Endopterygota</taxon>
        <taxon>Diptera</taxon>
        <taxon>Nematocera</taxon>
        <taxon>Chironomoidea</taxon>
        <taxon>Chironomidae</taxon>
        <taxon>Chironominae</taxon>
        <taxon>Chironomus</taxon>
    </lineage>
</organism>
<evidence type="ECO:0000256" key="4">
    <source>
        <dbReference type="SAM" id="MobiDB-lite"/>
    </source>
</evidence>
<dbReference type="PRINTS" id="PR00452">
    <property type="entry name" value="SH3DOMAIN"/>
</dbReference>
<feature type="region of interest" description="Disordered" evidence="4">
    <location>
        <begin position="357"/>
        <end position="385"/>
    </location>
</feature>
<dbReference type="InterPro" id="IPR050384">
    <property type="entry name" value="Endophilin_SH3RF"/>
</dbReference>
<feature type="compositionally biased region" description="Basic and acidic residues" evidence="4">
    <location>
        <begin position="357"/>
        <end position="367"/>
    </location>
</feature>
<feature type="domain" description="SH3" evidence="5">
    <location>
        <begin position="194"/>
        <end position="255"/>
    </location>
</feature>
<dbReference type="Pfam" id="PF14604">
    <property type="entry name" value="SH3_9"/>
    <property type="match status" value="1"/>
</dbReference>
<dbReference type="Pfam" id="PF00018">
    <property type="entry name" value="SH3_1"/>
    <property type="match status" value="2"/>
</dbReference>
<feature type="compositionally biased region" description="Basic and acidic residues" evidence="4">
    <location>
        <begin position="406"/>
        <end position="418"/>
    </location>
</feature>
<feature type="region of interest" description="Disordered" evidence="4">
    <location>
        <begin position="166"/>
        <end position="189"/>
    </location>
</feature>
<feature type="compositionally biased region" description="Polar residues" evidence="4">
    <location>
        <begin position="176"/>
        <end position="185"/>
    </location>
</feature>
<dbReference type="InterPro" id="IPR036028">
    <property type="entry name" value="SH3-like_dom_sf"/>
</dbReference>
<dbReference type="EMBL" id="OU895879">
    <property type="protein sequence ID" value="CAH1729363.1"/>
    <property type="molecule type" value="Genomic_DNA"/>
</dbReference>
<dbReference type="PRINTS" id="PR00499">
    <property type="entry name" value="P67PHOX"/>
</dbReference>
<dbReference type="PROSITE" id="PS50002">
    <property type="entry name" value="SH3"/>
    <property type="match status" value="3"/>
</dbReference>
<keyword evidence="1 2" id="KW-0728">SH3 domain</keyword>